<dbReference type="SUPFAM" id="SSF52047">
    <property type="entry name" value="RNI-like"/>
    <property type="match status" value="1"/>
</dbReference>
<reference evidence="1" key="1">
    <citation type="submission" date="2021-02" db="EMBL/GenBank/DDBJ databases">
        <title>Psilocybe cubensis genome.</title>
        <authorList>
            <person name="Mckernan K.J."/>
            <person name="Crawford S."/>
            <person name="Trippe A."/>
            <person name="Kane L.T."/>
            <person name="Mclaughlin S."/>
        </authorList>
    </citation>
    <scope>NUCLEOTIDE SEQUENCE [LARGE SCALE GENOMIC DNA]</scope>
    <source>
        <strain evidence="1">MGC-MH-2018</strain>
    </source>
</reference>
<dbReference type="EMBL" id="JAFIQS010000004">
    <property type="protein sequence ID" value="KAG5170120.1"/>
    <property type="molecule type" value="Genomic_DNA"/>
</dbReference>
<evidence type="ECO:0000313" key="1">
    <source>
        <dbReference type="EMBL" id="KAG5170120.1"/>
    </source>
</evidence>
<sequence>MVSLIDRFPLEITELIVESLAPPRYIPYTDSDDEDSENEPEDAIAQYKGLKALALTCHTLLHICRKHLFFSVGLHSDKEFTRFVQIIARSPALAQFIRCLYYWPKASVSALPSLVEALQSLTQLKYLTLNGGDLLSIPNSLRDAILHLTHLPTIEYLGLSDVENIIPHLLVSCSNVKHLLVSSRGFSRFLGDDLPTIITKPTQPRTIFIDDFGSEVLLSMLKARDSRGTSMMNFDNLRRCTVFTFNEEPSHLRSELYGLISYVTCLEDLEVCGSPESLVSDALYAIASNTKALKILKVEARIRDDPLTAICAALGNIAGRNPIETLTVEIIDCDHIVCCNNVALDGGYKLLENVLLQPGWKHLQYFKLRFTIWPRTTDRHGSSNLPRSMKQELASRIKGQIEPNFQRLATKKSFKFEYRIRDYQRYLW</sequence>
<name>A0A8H8CM19_PSICU</name>
<comment type="caution">
    <text evidence="1">The sequence shown here is derived from an EMBL/GenBank/DDBJ whole genome shotgun (WGS) entry which is preliminary data.</text>
</comment>
<evidence type="ECO:0008006" key="2">
    <source>
        <dbReference type="Google" id="ProtNLM"/>
    </source>
</evidence>
<accession>A0A8H8CM19</accession>
<organism evidence="1">
    <name type="scientific">Psilocybe cubensis</name>
    <name type="common">Psychedelic mushroom</name>
    <name type="synonym">Stropharia cubensis</name>
    <dbReference type="NCBI Taxonomy" id="181762"/>
    <lineage>
        <taxon>Eukaryota</taxon>
        <taxon>Fungi</taxon>
        <taxon>Dikarya</taxon>
        <taxon>Basidiomycota</taxon>
        <taxon>Agaricomycotina</taxon>
        <taxon>Agaricomycetes</taxon>
        <taxon>Agaricomycetidae</taxon>
        <taxon>Agaricales</taxon>
        <taxon>Agaricineae</taxon>
        <taxon>Strophariaceae</taxon>
        <taxon>Psilocybe</taxon>
    </lineage>
</organism>
<protein>
    <recommendedName>
        <fullName evidence="2">F-box domain-containing protein</fullName>
    </recommendedName>
</protein>
<dbReference type="Gene3D" id="3.80.10.10">
    <property type="entry name" value="Ribonuclease Inhibitor"/>
    <property type="match status" value="1"/>
</dbReference>
<dbReference type="AlphaFoldDB" id="A0A8H8CM19"/>
<dbReference type="OrthoDB" id="2745898at2759"/>
<gene>
    <name evidence="1" type="ORF">JR316_004504</name>
</gene>
<dbReference type="InterPro" id="IPR032675">
    <property type="entry name" value="LRR_dom_sf"/>
</dbReference>
<proteinExistence type="predicted"/>